<evidence type="ECO:0000313" key="4">
    <source>
        <dbReference type="Proteomes" id="UP000331127"/>
    </source>
</evidence>
<gene>
    <name evidence="3" type="ORF">Amac_002430</name>
</gene>
<dbReference type="EMBL" id="BLAE01000003">
    <property type="protein sequence ID" value="GES06648.1"/>
    <property type="molecule type" value="Genomic_DNA"/>
</dbReference>
<evidence type="ECO:0000313" key="3">
    <source>
        <dbReference type="EMBL" id="GES06648.1"/>
    </source>
</evidence>
<dbReference type="InterPro" id="IPR056303">
    <property type="entry name" value="AMIN-like"/>
</dbReference>
<dbReference type="Proteomes" id="UP000331127">
    <property type="component" value="Unassembled WGS sequence"/>
</dbReference>
<protein>
    <submittedName>
        <fullName evidence="3">Uncharacterized protein</fullName>
    </submittedName>
</protein>
<name>A0A5M3WJR2_9ACTN</name>
<dbReference type="InterPro" id="IPR019606">
    <property type="entry name" value="GerMN"/>
</dbReference>
<feature type="domain" description="AMIN-like" evidence="2">
    <location>
        <begin position="36"/>
        <end position="157"/>
    </location>
</feature>
<dbReference type="Pfam" id="PF24837">
    <property type="entry name" value="AMIN-like"/>
    <property type="match status" value="1"/>
</dbReference>
<evidence type="ECO:0000259" key="2">
    <source>
        <dbReference type="Pfam" id="PF24837"/>
    </source>
</evidence>
<proteinExistence type="predicted"/>
<sequence length="295" mass="31082">MYMLSLRAFVAGVVVGAVVSGGVAVPASARAATPILVAIRAAHHPGLDRLVFEFKGALPAERSARYVSALVADGSGLPVPVVGSARLLVRFGGAKGHGDDGNLSYGPARRTYALPGIIQVVNTGDFEAVLSFGVGVAKKTPFRLYTLKNPSRVVIELTTPYRTVNVKSYFMNSANFNVGRKPYTKGVVRPVATQEPAAGALQRLFAGPTQGERVGLHFVDSKATGFSKVTIKNKVARVYLTGGCSSGGSTFTIADEIVPTLKQFSSVKWVKIYNPAGKTQRPTGSSDSIPTCLEP</sequence>
<comment type="caution">
    <text evidence="3">The sequence shown here is derived from an EMBL/GenBank/DDBJ whole genome shotgun (WGS) entry which is preliminary data.</text>
</comment>
<organism evidence="3 4">
    <name type="scientific">Acrocarpospora macrocephala</name>
    <dbReference type="NCBI Taxonomy" id="150177"/>
    <lineage>
        <taxon>Bacteria</taxon>
        <taxon>Bacillati</taxon>
        <taxon>Actinomycetota</taxon>
        <taxon>Actinomycetes</taxon>
        <taxon>Streptosporangiales</taxon>
        <taxon>Streptosporangiaceae</taxon>
        <taxon>Acrocarpospora</taxon>
    </lineage>
</organism>
<dbReference type="AlphaFoldDB" id="A0A5M3WJR2"/>
<feature type="domain" description="GerMN" evidence="1">
    <location>
        <begin position="169"/>
        <end position="272"/>
    </location>
</feature>
<dbReference type="Pfam" id="PF10646">
    <property type="entry name" value="Germane"/>
    <property type="match status" value="1"/>
</dbReference>
<accession>A0A5M3WJR2</accession>
<dbReference type="OrthoDB" id="3393679at2"/>
<evidence type="ECO:0000259" key="1">
    <source>
        <dbReference type="Pfam" id="PF10646"/>
    </source>
</evidence>
<reference evidence="3 4" key="1">
    <citation type="submission" date="2019-10" db="EMBL/GenBank/DDBJ databases">
        <title>Whole genome shotgun sequence of Acrocarpospora macrocephala NBRC 16266.</title>
        <authorList>
            <person name="Ichikawa N."/>
            <person name="Kimura A."/>
            <person name="Kitahashi Y."/>
            <person name="Komaki H."/>
            <person name="Oguchi A."/>
        </authorList>
    </citation>
    <scope>NUCLEOTIDE SEQUENCE [LARGE SCALE GENOMIC DNA]</scope>
    <source>
        <strain evidence="3 4">NBRC 16266</strain>
    </source>
</reference>
<keyword evidence="4" id="KW-1185">Reference proteome</keyword>